<gene>
    <name evidence="2" type="ORF">LCGC14_0874260</name>
</gene>
<organism evidence="2">
    <name type="scientific">marine sediment metagenome</name>
    <dbReference type="NCBI Taxonomy" id="412755"/>
    <lineage>
        <taxon>unclassified sequences</taxon>
        <taxon>metagenomes</taxon>
        <taxon>ecological metagenomes</taxon>
    </lineage>
</organism>
<protein>
    <submittedName>
        <fullName evidence="2">Uncharacterized protein</fullName>
    </submittedName>
</protein>
<feature type="compositionally biased region" description="Basic residues" evidence="1">
    <location>
        <begin position="61"/>
        <end position="72"/>
    </location>
</feature>
<comment type="caution">
    <text evidence="2">The sequence shown here is derived from an EMBL/GenBank/DDBJ whole genome shotgun (WGS) entry which is preliminary data.</text>
</comment>
<dbReference type="EMBL" id="LAZR01002715">
    <property type="protein sequence ID" value="KKN26480.1"/>
    <property type="molecule type" value="Genomic_DNA"/>
</dbReference>
<feature type="region of interest" description="Disordered" evidence="1">
    <location>
        <begin position="50"/>
        <end position="72"/>
    </location>
</feature>
<evidence type="ECO:0000256" key="1">
    <source>
        <dbReference type="SAM" id="MobiDB-lite"/>
    </source>
</evidence>
<name>A0A0F9P3T2_9ZZZZ</name>
<evidence type="ECO:0000313" key="2">
    <source>
        <dbReference type="EMBL" id="KKN26480.1"/>
    </source>
</evidence>
<dbReference type="AlphaFoldDB" id="A0A0F9P3T2"/>
<accession>A0A0F9P3T2</accession>
<proteinExistence type="predicted"/>
<reference evidence="2" key="1">
    <citation type="journal article" date="2015" name="Nature">
        <title>Complex archaea that bridge the gap between prokaryotes and eukaryotes.</title>
        <authorList>
            <person name="Spang A."/>
            <person name="Saw J.H."/>
            <person name="Jorgensen S.L."/>
            <person name="Zaremba-Niedzwiedzka K."/>
            <person name="Martijn J."/>
            <person name="Lind A.E."/>
            <person name="van Eijk R."/>
            <person name="Schleper C."/>
            <person name="Guy L."/>
            <person name="Ettema T.J."/>
        </authorList>
    </citation>
    <scope>NUCLEOTIDE SEQUENCE</scope>
</reference>
<sequence length="72" mass="8002">MDENLSLITSFNLFAFAGNGLADDEITDELGVVISSQAATKVIIDSFPNPIQLPEPEKKSQSNKRRYTKKMK</sequence>